<dbReference type="RefSeq" id="WP_124860899.1">
    <property type="nucleotide sequence ID" value="NZ_JBEXYX010000009.1"/>
</dbReference>
<dbReference type="InterPro" id="IPR015315">
    <property type="entry name" value="DUF1963"/>
</dbReference>
<evidence type="ECO:0000313" key="1">
    <source>
        <dbReference type="EMBL" id="RQX04004.1"/>
    </source>
</evidence>
<dbReference type="Proteomes" id="UP000266889">
    <property type="component" value="Unassembled WGS sequence"/>
</dbReference>
<name>A0A3N9WT46_9ACTN</name>
<evidence type="ECO:0000313" key="2">
    <source>
        <dbReference type="Proteomes" id="UP000266889"/>
    </source>
</evidence>
<accession>A0A3N9WT46</accession>
<dbReference type="AlphaFoldDB" id="A0A3N9WT46"/>
<dbReference type="Pfam" id="PF09234">
    <property type="entry name" value="DUF1963"/>
    <property type="match status" value="1"/>
</dbReference>
<organism evidence="1 2">
    <name type="scientific">Micromonospora arida</name>
    <dbReference type="NCBI Taxonomy" id="2203715"/>
    <lineage>
        <taxon>Bacteria</taxon>
        <taxon>Bacillati</taxon>
        <taxon>Actinomycetota</taxon>
        <taxon>Actinomycetes</taxon>
        <taxon>Micromonosporales</taxon>
        <taxon>Micromonosporaceae</taxon>
        <taxon>Micromonospora</taxon>
    </lineage>
</organism>
<evidence type="ECO:0008006" key="3">
    <source>
        <dbReference type="Google" id="ProtNLM"/>
    </source>
</evidence>
<proteinExistence type="predicted"/>
<dbReference type="InterPro" id="IPR035948">
    <property type="entry name" value="YwqG-like_sf"/>
</dbReference>
<dbReference type="SUPFAM" id="SSF103032">
    <property type="entry name" value="Hypothetical protein YwqG"/>
    <property type="match status" value="1"/>
</dbReference>
<dbReference type="Gene3D" id="2.30.320.10">
    <property type="entry name" value="YwqG-like"/>
    <property type="match status" value="1"/>
</dbReference>
<reference evidence="1 2" key="1">
    <citation type="submission" date="2018-05" db="EMBL/GenBank/DDBJ databases">
        <title>Micromonospora from Atacama Desert.</title>
        <authorList>
            <person name="Carro L."/>
            <person name="Goodfellow M."/>
            <person name="Klenk H.-P."/>
        </authorList>
    </citation>
    <scope>NUCLEOTIDE SEQUENCE [LARGE SCALE GENOMIC DNA]</scope>
    <source>
        <strain evidence="1 2">LB32</strain>
    </source>
</reference>
<sequence length="295" mass="32199">MDHQGQFGRAARELSIPDDEISRFTGHLRLSIRLGGGSGGAPVGQFGGLPRLPVGVDWPSAGAGPLPFIFSVDCAALPRVDGFGLPADGSLLFFLDHAEDHLAGGTGDRRYARVVYVPADTETEVAEDPSLPTFVGEQYDLRARLGAELPPWITTHDDEDEGDEDDLSPFQQQLARDLERDLPHLEELRALADDLWPPDEGLASADIGGYADDEVMRNIAEQTLAGREKAGEIVVPVAQWYSQVEQEKHRLTSEWVSLARFPLADGYYYGSFVIRHDDLAAGRLGEALSVTDFSE</sequence>
<dbReference type="OrthoDB" id="4775619at2"/>
<comment type="caution">
    <text evidence="1">The sequence shown here is derived from an EMBL/GenBank/DDBJ whole genome shotgun (WGS) entry which is preliminary data.</text>
</comment>
<protein>
    <recommendedName>
        <fullName evidence="3">DUF1963 domain-containing protein</fullName>
    </recommendedName>
</protein>
<keyword evidence="2" id="KW-1185">Reference proteome</keyword>
<dbReference type="EMBL" id="QGSY01000282">
    <property type="protein sequence ID" value="RQX04004.1"/>
    <property type="molecule type" value="Genomic_DNA"/>
</dbReference>
<gene>
    <name evidence="1" type="ORF">DLJ58_28515</name>
</gene>